<dbReference type="SUPFAM" id="SSF100879">
    <property type="entry name" value="Lesion bypass DNA polymerase (Y-family), little finger domain"/>
    <property type="match status" value="1"/>
</dbReference>
<evidence type="ECO:0000256" key="13">
    <source>
        <dbReference type="ARBA" id="ARBA00023204"/>
    </source>
</evidence>
<dbReference type="GO" id="GO:0003684">
    <property type="term" value="F:damaged DNA binding"/>
    <property type="evidence" value="ECO:0007669"/>
    <property type="project" value="InterPro"/>
</dbReference>
<keyword evidence="13 15" id="KW-0234">DNA repair</keyword>
<dbReference type="STRING" id="966.BTA35_0215600"/>
<dbReference type="InterPro" id="IPR036775">
    <property type="entry name" value="DNA_pol_Y-fam_lit_finger_sf"/>
</dbReference>
<evidence type="ECO:0000256" key="6">
    <source>
        <dbReference type="ARBA" id="ARBA00022695"/>
    </source>
</evidence>
<dbReference type="Gene3D" id="3.40.1170.60">
    <property type="match status" value="1"/>
</dbReference>
<comment type="subcellular location">
    <subcellularLocation>
        <location evidence="1 15">Cytoplasm</location>
    </subcellularLocation>
</comment>
<dbReference type="AlphaFoldDB" id="A0A1T1H897"/>
<dbReference type="GO" id="GO:0006261">
    <property type="term" value="P:DNA-templated DNA replication"/>
    <property type="evidence" value="ECO:0007669"/>
    <property type="project" value="UniProtKB-UniRule"/>
</dbReference>
<proteinExistence type="inferred from homology"/>
<evidence type="ECO:0000313" key="17">
    <source>
        <dbReference type="EMBL" id="OOV85937.1"/>
    </source>
</evidence>
<keyword evidence="5 15" id="KW-0808">Transferase</keyword>
<keyword evidence="12 15" id="KW-0238">DNA-binding</keyword>
<evidence type="ECO:0000256" key="15">
    <source>
        <dbReference type="HAMAP-Rule" id="MF_01113"/>
    </source>
</evidence>
<dbReference type="InterPro" id="IPR043502">
    <property type="entry name" value="DNA/RNA_pol_sf"/>
</dbReference>
<feature type="binding site" evidence="15">
    <location>
        <position position="8"/>
    </location>
    <ligand>
        <name>Mg(2+)</name>
        <dbReference type="ChEBI" id="CHEBI:18420"/>
    </ligand>
</feature>
<evidence type="ECO:0000256" key="8">
    <source>
        <dbReference type="ARBA" id="ARBA00022723"/>
    </source>
</evidence>
<protein>
    <recommendedName>
        <fullName evidence="15">DNA polymerase IV</fullName>
        <shortName evidence="15">Pol IV</shortName>
        <ecNumber evidence="15">2.7.7.7</ecNumber>
    </recommendedName>
</protein>
<dbReference type="NCBIfam" id="NF002677">
    <property type="entry name" value="PRK02406.1"/>
    <property type="match status" value="1"/>
</dbReference>
<dbReference type="InterPro" id="IPR050116">
    <property type="entry name" value="DNA_polymerase-Y"/>
</dbReference>
<keyword evidence="10 15" id="KW-0460">Magnesium</keyword>
<dbReference type="InterPro" id="IPR053848">
    <property type="entry name" value="IMS_HHH_1"/>
</dbReference>
<dbReference type="PANTHER" id="PTHR11076:SF33">
    <property type="entry name" value="DNA POLYMERASE KAPPA"/>
    <property type="match status" value="1"/>
</dbReference>
<dbReference type="Gene3D" id="3.30.1490.100">
    <property type="entry name" value="DNA polymerase, Y-family, little finger domain"/>
    <property type="match status" value="1"/>
</dbReference>
<evidence type="ECO:0000256" key="11">
    <source>
        <dbReference type="ARBA" id="ARBA00022932"/>
    </source>
</evidence>
<dbReference type="EC" id="2.7.7.7" evidence="15"/>
<dbReference type="RefSeq" id="WP_078320742.1">
    <property type="nucleotide sequence ID" value="NZ_FXTS01000011.1"/>
</dbReference>
<keyword evidence="8 15" id="KW-0479">Metal-binding</keyword>
<evidence type="ECO:0000256" key="14">
    <source>
        <dbReference type="ARBA" id="ARBA00049244"/>
    </source>
</evidence>
<dbReference type="GO" id="GO:0000287">
    <property type="term" value="F:magnesium ion binding"/>
    <property type="evidence" value="ECO:0007669"/>
    <property type="project" value="UniProtKB-UniRule"/>
</dbReference>
<dbReference type="GO" id="GO:0042276">
    <property type="term" value="P:error-prone translesion synthesis"/>
    <property type="evidence" value="ECO:0007669"/>
    <property type="project" value="TreeGrafter"/>
</dbReference>
<comment type="function">
    <text evidence="15">Poorly processive, error-prone DNA polymerase involved in untargeted mutagenesis. Copies undamaged DNA at stalled replication forks, which arise in vivo from mismatched or misaligned primer ends. These misaligned primers can be extended by PolIV. Exhibits no 3'-5' exonuclease (proofreading) activity. May be involved in translesional synthesis, in conjunction with the beta clamp from PolIII.</text>
</comment>
<dbReference type="Gene3D" id="3.30.70.270">
    <property type="match status" value="1"/>
</dbReference>
<keyword evidence="3 15" id="KW-0515">Mutator protein</keyword>
<dbReference type="InterPro" id="IPR001126">
    <property type="entry name" value="UmuC"/>
</dbReference>
<dbReference type="GO" id="GO:0005829">
    <property type="term" value="C:cytosol"/>
    <property type="evidence" value="ECO:0007669"/>
    <property type="project" value="TreeGrafter"/>
</dbReference>
<evidence type="ECO:0000256" key="5">
    <source>
        <dbReference type="ARBA" id="ARBA00022679"/>
    </source>
</evidence>
<dbReference type="FunFam" id="3.40.1170.60:FF:000001">
    <property type="entry name" value="DNA polymerase IV"/>
    <property type="match status" value="1"/>
</dbReference>
<evidence type="ECO:0000256" key="1">
    <source>
        <dbReference type="ARBA" id="ARBA00004496"/>
    </source>
</evidence>
<dbReference type="GO" id="GO:0003887">
    <property type="term" value="F:DNA-directed DNA polymerase activity"/>
    <property type="evidence" value="ECO:0007669"/>
    <property type="project" value="UniProtKB-UniRule"/>
</dbReference>
<keyword evidence="7 15" id="KW-0235">DNA replication</keyword>
<dbReference type="Proteomes" id="UP000190064">
    <property type="component" value="Unassembled WGS sequence"/>
</dbReference>
<feature type="binding site" evidence="15">
    <location>
        <position position="103"/>
    </location>
    <ligand>
        <name>Mg(2+)</name>
        <dbReference type="ChEBI" id="CHEBI:18420"/>
    </ligand>
</feature>
<evidence type="ECO:0000256" key="12">
    <source>
        <dbReference type="ARBA" id="ARBA00023125"/>
    </source>
</evidence>
<dbReference type="CDD" id="cd03586">
    <property type="entry name" value="PolY_Pol_IV_kappa"/>
    <property type="match status" value="1"/>
</dbReference>
<comment type="similarity">
    <text evidence="2 15">Belongs to the DNA polymerase type-Y family.</text>
</comment>
<dbReference type="HAMAP" id="MF_01113">
    <property type="entry name" value="DNApol_IV"/>
    <property type="match status" value="1"/>
</dbReference>
<dbReference type="Pfam" id="PF00817">
    <property type="entry name" value="IMS"/>
    <property type="match status" value="1"/>
</dbReference>
<dbReference type="FunFam" id="1.10.150.20:FF:000019">
    <property type="entry name" value="DNA polymerase IV"/>
    <property type="match status" value="1"/>
</dbReference>
<dbReference type="Pfam" id="PF21999">
    <property type="entry name" value="IMS_HHH_1"/>
    <property type="match status" value="1"/>
</dbReference>
<evidence type="ECO:0000256" key="9">
    <source>
        <dbReference type="ARBA" id="ARBA00022763"/>
    </source>
</evidence>
<evidence type="ECO:0000256" key="4">
    <source>
        <dbReference type="ARBA" id="ARBA00022490"/>
    </source>
</evidence>
<evidence type="ECO:0000256" key="2">
    <source>
        <dbReference type="ARBA" id="ARBA00010945"/>
    </source>
</evidence>
<dbReference type="SUPFAM" id="SSF56672">
    <property type="entry name" value="DNA/RNA polymerases"/>
    <property type="match status" value="1"/>
</dbReference>
<evidence type="ECO:0000313" key="18">
    <source>
        <dbReference type="Proteomes" id="UP000190064"/>
    </source>
</evidence>
<dbReference type="GO" id="GO:0006281">
    <property type="term" value="P:DNA repair"/>
    <property type="evidence" value="ECO:0007669"/>
    <property type="project" value="UniProtKB-UniRule"/>
</dbReference>
<feature type="active site" evidence="15">
    <location>
        <position position="104"/>
    </location>
</feature>
<keyword evidence="9 15" id="KW-0227">DNA damage</keyword>
<dbReference type="InterPro" id="IPR017961">
    <property type="entry name" value="DNA_pol_Y-fam_little_finger"/>
</dbReference>
<comment type="cofactor">
    <cofactor evidence="15">
        <name>Mg(2+)</name>
        <dbReference type="ChEBI" id="CHEBI:18420"/>
    </cofactor>
    <text evidence="15">Binds 2 magnesium ions per subunit.</text>
</comment>
<comment type="catalytic activity">
    <reaction evidence="14 15">
        <text>DNA(n) + a 2'-deoxyribonucleoside 5'-triphosphate = DNA(n+1) + diphosphate</text>
        <dbReference type="Rhea" id="RHEA:22508"/>
        <dbReference type="Rhea" id="RHEA-COMP:17339"/>
        <dbReference type="Rhea" id="RHEA-COMP:17340"/>
        <dbReference type="ChEBI" id="CHEBI:33019"/>
        <dbReference type="ChEBI" id="CHEBI:61560"/>
        <dbReference type="ChEBI" id="CHEBI:173112"/>
        <dbReference type="EC" id="2.7.7.7"/>
    </reaction>
</comment>
<dbReference type="Gene3D" id="1.10.150.20">
    <property type="entry name" value="5' to 3' exonuclease, C-terminal subdomain"/>
    <property type="match status" value="1"/>
</dbReference>
<dbReference type="PROSITE" id="PS50173">
    <property type="entry name" value="UMUC"/>
    <property type="match status" value="1"/>
</dbReference>
<reference evidence="17" key="1">
    <citation type="submission" date="2017-02" db="EMBL/GenBank/DDBJ databases">
        <title>Draft Genome Sequence of the Salt Water Bacterium Oceanospirillum linum ATCC 11336.</title>
        <authorList>
            <person name="Trachtenberg A.M."/>
            <person name="Carney J.G."/>
            <person name="Linnane J.D."/>
            <person name="Rheaume B.A."/>
            <person name="Pitts N.L."/>
            <person name="Mykles D.L."/>
            <person name="Maclea K.S."/>
        </authorList>
    </citation>
    <scope>NUCLEOTIDE SEQUENCE [LARGE SCALE GENOMIC DNA]</scope>
    <source>
        <strain evidence="17">ATCC 11336</strain>
    </source>
</reference>
<keyword evidence="6 15" id="KW-0548">Nucleotidyltransferase</keyword>
<comment type="caution">
    <text evidence="17">The sequence shown here is derived from an EMBL/GenBank/DDBJ whole genome shotgun (WGS) entry which is preliminary data.</text>
</comment>
<feature type="domain" description="UmuC" evidence="16">
    <location>
        <begin position="4"/>
        <end position="185"/>
    </location>
</feature>
<name>A0A1T1H897_OCELI</name>
<dbReference type="InterPro" id="IPR022880">
    <property type="entry name" value="DNApol_IV"/>
</dbReference>
<keyword evidence="11 15" id="KW-0239">DNA-directed DNA polymerase</keyword>
<gene>
    <name evidence="15" type="primary">dinB</name>
    <name evidence="17" type="ORF">BTA35_0215600</name>
</gene>
<sequence length="371" mass="41421">MRKIIHADCDCFFAAVEMRDNPSLTDRPIAVGGDADKRGVIATCNYPARFYGVRSAMPTAQALKLCPDLVLCKGRMDEYRATADRIREVFYELTDRVEVVSIDEAYLDVTDVTDFQGSATRMAQWLKAEVIRRTGVTISVGVAPNKFLAKVASDWQKPDGLFVITPGEIAPFISELPVGRIHGVGKVTEEKLKLLGIETCADLQKKTVKELTESFGKLGLTLYQRARGEDYRDVVTERVRKSVSVERTYAENIKVQSDVEVALEQLLPVLIRRYQGYEDRKVRSVFAKVRFADFSSTTVETAFFSKGHSDSTIEGSVRSVADEPLQWLSVSLFRPLVAEAIQRGVLNIRLLGIGIRLREPTSVAEQLSLFS</sequence>
<dbReference type="PANTHER" id="PTHR11076">
    <property type="entry name" value="DNA REPAIR POLYMERASE UMUC / TRANSFERASE FAMILY MEMBER"/>
    <property type="match status" value="1"/>
</dbReference>
<evidence type="ECO:0000256" key="7">
    <source>
        <dbReference type="ARBA" id="ARBA00022705"/>
    </source>
</evidence>
<evidence type="ECO:0000259" key="16">
    <source>
        <dbReference type="PROSITE" id="PS50173"/>
    </source>
</evidence>
<dbReference type="EMBL" id="MTSD02000010">
    <property type="protein sequence ID" value="OOV85937.1"/>
    <property type="molecule type" value="Genomic_DNA"/>
</dbReference>
<feature type="site" description="Substrate discrimination" evidence="15">
    <location>
        <position position="13"/>
    </location>
</feature>
<evidence type="ECO:0000256" key="3">
    <source>
        <dbReference type="ARBA" id="ARBA00022457"/>
    </source>
</evidence>
<keyword evidence="18" id="KW-1185">Reference proteome</keyword>
<keyword evidence="4 15" id="KW-0963">Cytoplasm</keyword>
<evidence type="ECO:0000256" key="10">
    <source>
        <dbReference type="ARBA" id="ARBA00022842"/>
    </source>
</evidence>
<dbReference type="GO" id="GO:0009432">
    <property type="term" value="P:SOS response"/>
    <property type="evidence" value="ECO:0007669"/>
    <property type="project" value="TreeGrafter"/>
</dbReference>
<organism evidence="17 18">
    <name type="scientific">Oceanospirillum linum</name>
    <dbReference type="NCBI Taxonomy" id="966"/>
    <lineage>
        <taxon>Bacteria</taxon>
        <taxon>Pseudomonadati</taxon>
        <taxon>Pseudomonadota</taxon>
        <taxon>Gammaproteobacteria</taxon>
        <taxon>Oceanospirillales</taxon>
        <taxon>Oceanospirillaceae</taxon>
        <taxon>Oceanospirillum</taxon>
    </lineage>
</organism>
<dbReference type="InterPro" id="IPR043128">
    <property type="entry name" value="Rev_trsase/Diguanyl_cyclase"/>
</dbReference>
<dbReference type="Pfam" id="PF11799">
    <property type="entry name" value="IMS_C"/>
    <property type="match status" value="1"/>
</dbReference>
<comment type="subunit">
    <text evidence="15">Monomer.</text>
</comment>
<accession>A0A1T1H897</accession>